<name>A0AAE4TXV3_9LEPT</name>
<dbReference type="Proteomes" id="UP000232122">
    <property type="component" value="Unassembled WGS sequence"/>
</dbReference>
<reference evidence="2 3" key="1">
    <citation type="journal article" date="2018" name="Microb. Genom.">
        <title>Deciphering the unexplored Leptospira diversity from soils uncovers genomic evolution to virulence.</title>
        <authorList>
            <person name="Thibeaux R."/>
            <person name="Iraola G."/>
            <person name="Ferres I."/>
            <person name="Bierque E."/>
            <person name="Girault D."/>
            <person name="Soupe-Gilbert M.E."/>
            <person name="Picardeau M."/>
            <person name="Goarant C."/>
        </authorList>
    </citation>
    <scope>NUCLEOTIDE SEQUENCE [LARGE SCALE GENOMIC DNA]</scope>
    <source>
        <strain evidence="2 3">ATI7-C-A5</strain>
    </source>
</reference>
<evidence type="ECO:0000313" key="2">
    <source>
        <dbReference type="EMBL" id="MDV6234862.1"/>
    </source>
</evidence>
<accession>A0AAE4TXV3</accession>
<organism evidence="2 3">
    <name type="scientific">Leptospira ellisii</name>
    <dbReference type="NCBI Taxonomy" id="2023197"/>
    <lineage>
        <taxon>Bacteria</taxon>
        <taxon>Pseudomonadati</taxon>
        <taxon>Spirochaetota</taxon>
        <taxon>Spirochaetia</taxon>
        <taxon>Leptospirales</taxon>
        <taxon>Leptospiraceae</taxon>
        <taxon>Leptospira</taxon>
    </lineage>
</organism>
<feature type="region of interest" description="Disordered" evidence="1">
    <location>
        <begin position="1"/>
        <end position="60"/>
    </location>
</feature>
<dbReference type="EMBL" id="NPEF02000003">
    <property type="protein sequence ID" value="MDV6234862.1"/>
    <property type="molecule type" value="Genomic_DNA"/>
</dbReference>
<evidence type="ECO:0000256" key="1">
    <source>
        <dbReference type="SAM" id="MobiDB-lite"/>
    </source>
</evidence>
<dbReference type="AlphaFoldDB" id="A0AAE4TXV3"/>
<evidence type="ECO:0000313" key="3">
    <source>
        <dbReference type="Proteomes" id="UP000232122"/>
    </source>
</evidence>
<proteinExistence type="predicted"/>
<gene>
    <name evidence="2" type="ORF">CH379_004360</name>
</gene>
<feature type="compositionally biased region" description="Polar residues" evidence="1">
    <location>
        <begin position="1"/>
        <end position="10"/>
    </location>
</feature>
<keyword evidence="3" id="KW-1185">Reference proteome</keyword>
<sequence>MEISSLSPNFGFSADDTASVRNSPGIQTPDAGTSEKIEGIVTANPPDPSVSTGRMLDAQA</sequence>
<dbReference type="RefSeq" id="WP_125179589.1">
    <property type="nucleotide sequence ID" value="NZ_NPEF02000003.1"/>
</dbReference>
<protein>
    <submittedName>
        <fullName evidence="2">Uncharacterized protein</fullName>
    </submittedName>
</protein>
<comment type="caution">
    <text evidence="2">The sequence shown here is derived from an EMBL/GenBank/DDBJ whole genome shotgun (WGS) entry which is preliminary data.</text>
</comment>